<keyword evidence="2" id="KW-1185">Reference proteome</keyword>
<name>A0ABQ0SG01_NOVHA</name>
<evidence type="ECO:0000313" key="1">
    <source>
        <dbReference type="EMBL" id="GEC64173.1"/>
    </source>
</evidence>
<gene>
    <name evidence="1" type="ORF">GHA01_20220</name>
</gene>
<comment type="caution">
    <text evidence="1">The sequence shown here is derived from an EMBL/GenBank/DDBJ whole genome shotgun (WGS) entry which is preliminary data.</text>
</comment>
<protein>
    <submittedName>
        <fullName evidence="1">Uncharacterized protein</fullName>
    </submittedName>
</protein>
<evidence type="ECO:0000313" key="2">
    <source>
        <dbReference type="Proteomes" id="UP000319478"/>
    </source>
</evidence>
<reference evidence="1 2" key="1">
    <citation type="submission" date="2019-06" db="EMBL/GenBank/DDBJ databases">
        <title>Whole genome shotgun sequence of Komagataeibacter hansenii NBRC 14820.</title>
        <authorList>
            <person name="Hosoyama A."/>
            <person name="Uohara A."/>
            <person name="Ohji S."/>
            <person name="Ichikawa N."/>
        </authorList>
    </citation>
    <scope>NUCLEOTIDE SEQUENCE [LARGE SCALE GENOMIC DNA]</scope>
    <source>
        <strain evidence="1 2">NBRC 14820</strain>
    </source>
</reference>
<organism evidence="1 2">
    <name type="scientific">Novacetimonas hansenii</name>
    <name type="common">Komagataeibacter hansenii</name>
    <dbReference type="NCBI Taxonomy" id="436"/>
    <lineage>
        <taxon>Bacteria</taxon>
        <taxon>Pseudomonadati</taxon>
        <taxon>Pseudomonadota</taxon>
        <taxon>Alphaproteobacteria</taxon>
        <taxon>Acetobacterales</taxon>
        <taxon>Acetobacteraceae</taxon>
        <taxon>Novacetimonas</taxon>
    </lineage>
</organism>
<accession>A0ABQ0SG01</accession>
<dbReference type="Proteomes" id="UP000319478">
    <property type="component" value="Unassembled WGS sequence"/>
</dbReference>
<proteinExistence type="predicted"/>
<sequence length="66" mass="7702">MPPQYRECDYSIRKIRRSYWEWTAYNGTGAAAKPIKSGSTTESEAHALDLIRNHIDRYLKTKQITL</sequence>
<dbReference type="EMBL" id="BJNN01000108">
    <property type="protein sequence ID" value="GEC64173.1"/>
    <property type="molecule type" value="Genomic_DNA"/>
</dbReference>